<dbReference type="SUPFAM" id="SSF52402">
    <property type="entry name" value="Adenine nucleotide alpha hydrolases-like"/>
    <property type="match status" value="1"/>
</dbReference>
<dbReference type="InterPro" id="IPR012255">
    <property type="entry name" value="ETF_b"/>
</dbReference>
<comment type="caution">
    <text evidence="5">The sequence shown here is derived from an EMBL/GenBank/DDBJ whole genome shotgun (WGS) entry which is preliminary data.</text>
</comment>
<name>A0ABM8NJ85_9BURK</name>
<dbReference type="PANTHER" id="PTHR21294:SF8">
    <property type="entry name" value="ELECTRON TRANSFER FLAVOPROTEIN SUBUNIT BETA"/>
    <property type="match status" value="1"/>
</dbReference>
<evidence type="ECO:0000313" key="5">
    <source>
        <dbReference type="EMBL" id="CAD6528283.1"/>
    </source>
</evidence>
<evidence type="ECO:0000256" key="3">
    <source>
        <dbReference type="ARBA" id="ARBA00022982"/>
    </source>
</evidence>
<gene>
    <name evidence="5" type="ORF">LMG27952_02183</name>
</gene>
<accession>A0ABM8NJ85</accession>
<organism evidence="5 6">
    <name type="scientific">Paraburkholderia hiiakae</name>
    <dbReference type="NCBI Taxonomy" id="1081782"/>
    <lineage>
        <taxon>Bacteria</taxon>
        <taxon>Pseudomonadati</taxon>
        <taxon>Pseudomonadota</taxon>
        <taxon>Betaproteobacteria</taxon>
        <taxon>Burkholderiales</taxon>
        <taxon>Burkholderiaceae</taxon>
        <taxon>Paraburkholderia</taxon>
    </lineage>
</organism>
<dbReference type="InterPro" id="IPR014729">
    <property type="entry name" value="Rossmann-like_a/b/a_fold"/>
</dbReference>
<sequence length="273" mass="28973">MNARHDPQRGIERIAVLVSVGRHPVSGAPRYSRNDALALDLARTLAERHRARLDVLHAGDAADPALAEYLALGAHEVEVLACTPSGDAARLLAERVRGYDLILTGTRAEGAHDSGMLPYRVAAALGVPMVGSAVDIDVDVATRAAVVRQFLPKGLRRRVQTALPAVIAVHPLASAQPRYAYARLRAGAVRSERASGATGASVAVSTEAAAWTVGPIERKPVRLAAAEKRTGHARMLSATTTESRGGNVVIEGSSVEKAQVILAYLREHQLIDY</sequence>
<feature type="domain" description="Electron transfer flavoprotein alpha/beta-subunit N-terminal" evidence="4">
    <location>
        <begin position="20"/>
        <end position="207"/>
    </location>
</feature>
<protein>
    <recommendedName>
        <fullName evidence="4">Electron transfer flavoprotein alpha/beta-subunit N-terminal domain-containing protein</fullName>
    </recommendedName>
</protein>
<dbReference type="Proteomes" id="UP000656319">
    <property type="component" value="Unassembled WGS sequence"/>
</dbReference>
<keyword evidence="3" id="KW-0249">Electron transport</keyword>
<dbReference type="Pfam" id="PF01012">
    <property type="entry name" value="ETF"/>
    <property type="match status" value="1"/>
</dbReference>
<dbReference type="Gene3D" id="3.40.50.620">
    <property type="entry name" value="HUPs"/>
    <property type="match status" value="1"/>
</dbReference>
<comment type="similarity">
    <text evidence="1">Belongs to the ETF beta-subunit/FixA family.</text>
</comment>
<dbReference type="SMART" id="SM00893">
    <property type="entry name" value="ETF"/>
    <property type="match status" value="1"/>
</dbReference>
<evidence type="ECO:0000259" key="4">
    <source>
        <dbReference type="SMART" id="SM00893"/>
    </source>
</evidence>
<proteinExistence type="inferred from homology"/>
<dbReference type="EMBL" id="CAJHCQ010000004">
    <property type="protein sequence ID" value="CAD6528283.1"/>
    <property type="molecule type" value="Genomic_DNA"/>
</dbReference>
<evidence type="ECO:0000256" key="2">
    <source>
        <dbReference type="ARBA" id="ARBA00022448"/>
    </source>
</evidence>
<evidence type="ECO:0000313" key="6">
    <source>
        <dbReference type="Proteomes" id="UP000656319"/>
    </source>
</evidence>
<reference evidence="5 6" key="1">
    <citation type="submission" date="2020-10" db="EMBL/GenBank/DDBJ databases">
        <authorList>
            <person name="Peeters C."/>
        </authorList>
    </citation>
    <scope>NUCLEOTIDE SEQUENCE [LARGE SCALE GENOMIC DNA]</scope>
    <source>
        <strain evidence="5 6">LMG 27952</strain>
    </source>
</reference>
<keyword evidence="6" id="KW-1185">Reference proteome</keyword>
<dbReference type="PANTHER" id="PTHR21294">
    <property type="entry name" value="ELECTRON TRANSFER FLAVOPROTEIN BETA-SUBUNIT"/>
    <property type="match status" value="1"/>
</dbReference>
<dbReference type="InterPro" id="IPR014730">
    <property type="entry name" value="ETF_a/b_N"/>
</dbReference>
<evidence type="ECO:0000256" key="1">
    <source>
        <dbReference type="ARBA" id="ARBA00007557"/>
    </source>
</evidence>
<dbReference type="RefSeq" id="WP_201695894.1">
    <property type="nucleotide sequence ID" value="NZ_CAJHCQ010000004.1"/>
</dbReference>
<keyword evidence="2" id="KW-0813">Transport</keyword>